<accession>A0ABS7E3E6</accession>
<dbReference type="EMBL" id="JAHZST010000006">
    <property type="protein sequence ID" value="MBW8184194.1"/>
    <property type="molecule type" value="Genomic_DNA"/>
</dbReference>
<evidence type="ECO:0000313" key="2">
    <source>
        <dbReference type="Proteomes" id="UP001195963"/>
    </source>
</evidence>
<organism evidence="1 2">
    <name type="scientific">Shewanella nanhaiensis</name>
    <dbReference type="NCBI Taxonomy" id="2864872"/>
    <lineage>
        <taxon>Bacteria</taxon>
        <taxon>Pseudomonadati</taxon>
        <taxon>Pseudomonadota</taxon>
        <taxon>Gammaproteobacteria</taxon>
        <taxon>Alteromonadales</taxon>
        <taxon>Shewanellaceae</taxon>
        <taxon>Shewanella</taxon>
    </lineage>
</organism>
<name>A0ABS7E3E6_9GAMM</name>
<reference evidence="1 2" key="1">
    <citation type="submission" date="2021-07" db="EMBL/GenBank/DDBJ databases">
        <title>Shewanella sp. nov, isolated from SCS.</title>
        <authorList>
            <person name="Cao W.R."/>
        </authorList>
    </citation>
    <scope>NUCLEOTIDE SEQUENCE [LARGE SCALE GENOMIC DNA]</scope>
    <source>
        <strain evidence="1 2">NR704-98</strain>
    </source>
</reference>
<evidence type="ECO:0000313" key="1">
    <source>
        <dbReference type="EMBL" id="MBW8184194.1"/>
    </source>
</evidence>
<gene>
    <name evidence="1" type="ORF">K0625_10945</name>
</gene>
<dbReference type="RefSeq" id="WP_220109717.1">
    <property type="nucleotide sequence ID" value="NZ_JAHZST010000006.1"/>
</dbReference>
<dbReference type="Proteomes" id="UP001195963">
    <property type="component" value="Unassembled WGS sequence"/>
</dbReference>
<comment type="caution">
    <text evidence="1">The sequence shown here is derived from an EMBL/GenBank/DDBJ whole genome shotgun (WGS) entry which is preliminary data.</text>
</comment>
<keyword evidence="2" id="KW-1185">Reference proteome</keyword>
<sequence length="169" mass="18805">MKKAMLSTLLVLSTACSTDKIDKTETPSVMPVETSTSTVITKDEAVNKKKLLITEQDKKTQNKTYSYQLNDQKFTSNAKVLVKGSSVSSPIMSESGVLKGSFVVITTAKTESLSTHYKVNKIAKNTYRLIPIKNQTDLYNLYSNLLKNSELSRVEIEIDYSRASTAQSY</sequence>
<dbReference type="PROSITE" id="PS51257">
    <property type="entry name" value="PROKAR_LIPOPROTEIN"/>
    <property type="match status" value="1"/>
</dbReference>
<protein>
    <recommendedName>
        <fullName evidence="3">Lipoprotein</fullName>
    </recommendedName>
</protein>
<proteinExistence type="predicted"/>
<evidence type="ECO:0008006" key="3">
    <source>
        <dbReference type="Google" id="ProtNLM"/>
    </source>
</evidence>